<sequence>MITNPLVSVIIPTYKRSDYLMRAIDSVLNQTYKNIEIIVVDDNDNNSESRKLTHQKLEGLINDKKIIYLKHESNKGLSAARNTGLLNAKGDYISFLDDDDEFHPQKTEVQLKIFKNSDSNVGLVYSAFLRIDVETRTETIVYPKYKGNVRSILGLNHIGPPSMVMCSREAVDKIGGFDVAFRSREDIEFYYRLSEFFTVDYTDEVLMSYYVHSNAMSRIQSDKLFFLEKFIEKYFENLKNPTKRWSEIQERLGELHAINGNAIKAWKAFLLSYKYNPSRLAILGKLVLSFLGKKYYMKYRNVR</sequence>
<evidence type="ECO:0000259" key="1">
    <source>
        <dbReference type="Pfam" id="PF00535"/>
    </source>
</evidence>
<keyword evidence="2" id="KW-0808">Transferase</keyword>
<organism evidence="2 3">
    <name type="scientific">Flavobacterium silvisoli</name>
    <dbReference type="NCBI Taxonomy" id="2529433"/>
    <lineage>
        <taxon>Bacteria</taxon>
        <taxon>Pseudomonadati</taxon>
        <taxon>Bacteroidota</taxon>
        <taxon>Flavobacteriia</taxon>
        <taxon>Flavobacteriales</taxon>
        <taxon>Flavobacteriaceae</taxon>
        <taxon>Flavobacterium</taxon>
    </lineage>
</organism>
<dbReference type="GO" id="GO:0016758">
    <property type="term" value="F:hexosyltransferase activity"/>
    <property type="evidence" value="ECO:0007669"/>
    <property type="project" value="UniProtKB-ARBA"/>
</dbReference>
<dbReference type="RefSeq" id="WP_131476658.1">
    <property type="nucleotide sequence ID" value="NZ_SJPE01000014.1"/>
</dbReference>
<evidence type="ECO:0000313" key="2">
    <source>
        <dbReference type="EMBL" id="TBX66359.1"/>
    </source>
</evidence>
<protein>
    <submittedName>
        <fullName evidence="2">Glycosyltransferase family 2 protein</fullName>
    </submittedName>
</protein>
<dbReference type="InterPro" id="IPR029044">
    <property type="entry name" value="Nucleotide-diphossugar_trans"/>
</dbReference>
<gene>
    <name evidence="2" type="ORF">EZL74_10950</name>
</gene>
<reference evidence="2 3" key="1">
    <citation type="submission" date="2019-02" db="EMBL/GenBank/DDBJ databases">
        <title>Flavobacterium sp. RD-2-33 isolated from forest soil.</title>
        <authorList>
            <person name="Chaudhary D.K."/>
        </authorList>
    </citation>
    <scope>NUCLEOTIDE SEQUENCE [LARGE SCALE GENOMIC DNA]</scope>
    <source>
        <strain evidence="2 3">RD-2-33</strain>
    </source>
</reference>
<dbReference type="Proteomes" id="UP000293300">
    <property type="component" value="Unassembled WGS sequence"/>
</dbReference>
<dbReference type="OrthoDB" id="597270at2"/>
<feature type="domain" description="Glycosyltransferase 2-like" evidence="1">
    <location>
        <begin position="8"/>
        <end position="175"/>
    </location>
</feature>
<dbReference type="Gene3D" id="3.90.550.10">
    <property type="entry name" value="Spore Coat Polysaccharide Biosynthesis Protein SpsA, Chain A"/>
    <property type="match status" value="1"/>
</dbReference>
<dbReference type="SUPFAM" id="SSF53448">
    <property type="entry name" value="Nucleotide-diphospho-sugar transferases"/>
    <property type="match status" value="1"/>
</dbReference>
<proteinExistence type="predicted"/>
<evidence type="ECO:0000313" key="3">
    <source>
        <dbReference type="Proteomes" id="UP000293300"/>
    </source>
</evidence>
<dbReference type="AlphaFoldDB" id="A0A4Q9YS20"/>
<dbReference type="CDD" id="cd00761">
    <property type="entry name" value="Glyco_tranf_GTA_type"/>
    <property type="match status" value="1"/>
</dbReference>
<comment type="caution">
    <text evidence="2">The sequence shown here is derived from an EMBL/GenBank/DDBJ whole genome shotgun (WGS) entry which is preliminary data.</text>
</comment>
<dbReference type="Pfam" id="PF00535">
    <property type="entry name" value="Glycos_transf_2"/>
    <property type="match status" value="1"/>
</dbReference>
<dbReference type="PANTHER" id="PTHR22916:SF3">
    <property type="entry name" value="UDP-GLCNAC:BETAGAL BETA-1,3-N-ACETYLGLUCOSAMINYLTRANSFERASE-LIKE PROTEIN 1"/>
    <property type="match status" value="1"/>
</dbReference>
<accession>A0A4Q9YS20</accession>
<dbReference type="PANTHER" id="PTHR22916">
    <property type="entry name" value="GLYCOSYLTRANSFERASE"/>
    <property type="match status" value="1"/>
</dbReference>
<name>A0A4Q9YS20_9FLAO</name>
<dbReference type="InterPro" id="IPR001173">
    <property type="entry name" value="Glyco_trans_2-like"/>
</dbReference>
<keyword evidence="3" id="KW-1185">Reference proteome</keyword>
<dbReference type="EMBL" id="SJPE01000014">
    <property type="protein sequence ID" value="TBX66359.1"/>
    <property type="molecule type" value="Genomic_DNA"/>
</dbReference>